<keyword evidence="2" id="KW-1185">Reference proteome</keyword>
<organism evidence="1 2">
    <name type="scientific">Peptacetobacter hiranonis (strain DSM 13275 / JCM 10541 / KCTC 15199 / TO-931)</name>
    <name type="common">Clostridium hiranonis</name>
    <dbReference type="NCBI Taxonomy" id="500633"/>
    <lineage>
        <taxon>Bacteria</taxon>
        <taxon>Bacillati</taxon>
        <taxon>Bacillota</taxon>
        <taxon>Clostridia</taxon>
        <taxon>Peptostreptococcales</taxon>
        <taxon>Peptostreptococcaceae</taxon>
        <taxon>Peptacetobacter</taxon>
    </lineage>
</organism>
<comment type="caution">
    <text evidence="1">The sequence shown here is derived from an EMBL/GenBank/DDBJ whole genome shotgun (WGS) entry which is preliminary data.</text>
</comment>
<proteinExistence type="predicted"/>
<reference evidence="1 2" key="2">
    <citation type="submission" date="2008-10" db="EMBL/GenBank/DDBJ databases">
        <title>Draft genome sequence of Clostridium hiranonis (DSM 13275).</title>
        <authorList>
            <person name="Sudarsanam P."/>
            <person name="Ley R."/>
            <person name="Guruge J."/>
            <person name="Turnbaugh P.J."/>
            <person name="Mahowald M."/>
            <person name="Liep D."/>
            <person name="Gordon J."/>
        </authorList>
    </citation>
    <scope>NUCLEOTIDE SEQUENCE [LARGE SCALE GENOMIC DNA]</scope>
    <source>
        <strain evidence="1 2">DSM 13275</strain>
    </source>
</reference>
<name>B6G0J6_PEPHT</name>
<protein>
    <submittedName>
        <fullName evidence="1">Uncharacterized protein</fullName>
    </submittedName>
</protein>
<dbReference type="RefSeq" id="WP_006441157.1">
    <property type="nucleotide sequence ID" value="NZ_DS995685.1"/>
</dbReference>
<sequence>MRFINFKNKLVNSTFQSILRFLQLYLILAALNVIFDNDLRLLTPLSCSTDYLFNRLGLILLIVLVEFKSKYSSSQEV</sequence>
<evidence type="ECO:0000313" key="1">
    <source>
        <dbReference type="EMBL" id="EEA84692.1"/>
    </source>
</evidence>
<dbReference type="AlphaFoldDB" id="B6G0J6"/>
<dbReference type="EMBL" id="ABWP01000066">
    <property type="protein sequence ID" value="EEA84692.1"/>
    <property type="molecule type" value="Genomic_DNA"/>
</dbReference>
<dbReference type="Proteomes" id="UP000003178">
    <property type="component" value="Unassembled WGS sequence"/>
</dbReference>
<evidence type="ECO:0000313" key="2">
    <source>
        <dbReference type="Proteomes" id="UP000003178"/>
    </source>
</evidence>
<dbReference type="HOGENOM" id="CLU_2631905_0_0_9"/>
<reference evidence="1 2" key="1">
    <citation type="submission" date="2008-09" db="EMBL/GenBank/DDBJ databases">
        <authorList>
            <person name="Fulton L."/>
            <person name="Clifton S."/>
            <person name="Fulton B."/>
            <person name="Xu J."/>
            <person name="Minx P."/>
            <person name="Pepin K.H."/>
            <person name="Johnson M."/>
            <person name="Thiruvilangam P."/>
            <person name="Bhonagiri V."/>
            <person name="Nash W.E."/>
            <person name="Mardis E.R."/>
            <person name="Wilson R.K."/>
        </authorList>
    </citation>
    <scope>NUCLEOTIDE SEQUENCE [LARGE SCALE GENOMIC DNA]</scope>
    <source>
        <strain evidence="1 2">DSM 13275</strain>
    </source>
</reference>
<accession>B6G0J6</accession>
<gene>
    <name evidence="1" type="ORF">CLOHIR_01652</name>
</gene>